<evidence type="ECO:0008006" key="4">
    <source>
        <dbReference type="Google" id="ProtNLM"/>
    </source>
</evidence>
<name>A0ABC9YYU0_9NOCA</name>
<comment type="caution">
    <text evidence="2">The sequence shown here is derived from an EMBL/GenBank/DDBJ whole genome shotgun (WGS) entry which is preliminary data.</text>
</comment>
<evidence type="ECO:0000313" key="2">
    <source>
        <dbReference type="EMBL" id="GAP30607.1"/>
    </source>
</evidence>
<keyword evidence="3" id="KW-1185">Reference proteome</keyword>
<evidence type="ECO:0000256" key="1">
    <source>
        <dbReference type="SAM" id="SignalP"/>
    </source>
</evidence>
<feature type="chain" id="PRO_5044801198" description="Secreted protein" evidence="1">
    <location>
        <begin position="27"/>
        <end position="103"/>
    </location>
</feature>
<reference evidence="3" key="1">
    <citation type="submission" date="2015-07" db="EMBL/GenBank/DDBJ databases">
        <title>Nocardia seriolae U-1 whole genome shotgun sequence.</title>
        <authorList>
            <person name="Imajoh M."/>
            <person name="Fukumoto Y."/>
            <person name="Sukeda M."/>
            <person name="Yamane J."/>
            <person name="Yamasaki K."/>
            <person name="Shimizu M."/>
            <person name="Ohnishi K."/>
            <person name="Oshima S."/>
        </authorList>
    </citation>
    <scope>NUCLEOTIDE SEQUENCE [LARGE SCALE GENOMIC DNA]</scope>
    <source>
        <strain evidence="3">U-1</strain>
    </source>
</reference>
<protein>
    <recommendedName>
        <fullName evidence="4">Secreted protein</fullName>
    </recommendedName>
</protein>
<organism evidence="2 3">
    <name type="scientific">Nocardia seriolae</name>
    <dbReference type="NCBI Taxonomy" id="37332"/>
    <lineage>
        <taxon>Bacteria</taxon>
        <taxon>Bacillati</taxon>
        <taxon>Actinomycetota</taxon>
        <taxon>Actinomycetes</taxon>
        <taxon>Mycobacteriales</taxon>
        <taxon>Nocardiaceae</taxon>
        <taxon>Nocardia</taxon>
    </lineage>
</organism>
<evidence type="ECO:0000313" key="3">
    <source>
        <dbReference type="Proteomes" id="UP000037179"/>
    </source>
</evidence>
<reference evidence="2 3" key="2">
    <citation type="journal article" date="2016" name="Genome Announc.">
        <title>Draft Genome Sequence of Erythromycin- and Oxytetracycline-Sensitive Nocardia seriolae Strain U-1 (NBRC 110359).</title>
        <authorList>
            <person name="Imajoh M."/>
            <person name="Sukeda M."/>
            <person name="Shimizu M."/>
            <person name="Yamane J."/>
            <person name="Ohnishi K."/>
            <person name="Oshima S."/>
        </authorList>
    </citation>
    <scope>NUCLEOTIDE SEQUENCE [LARGE SCALE GENOMIC DNA]</scope>
    <source>
        <strain evidence="2 3">U-1</strain>
    </source>
</reference>
<proteinExistence type="predicted"/>
<feature type="signal peptide" evidence="1">
    <location>
        <begin position="1"/>
        <end position="26"/>
    </location>
</feature>
<keyword evidence="1" id="KW-0732">Signal</keyword>
<gene>
    <name evidence="2" type="ORF">NSK11_contig00088-0013</name>
</gene>
<sequence length="103" mass="10853">MGARLIRATVLTGIGCALLAPGIAAADTDLPEGLHCDVLDCSNDTDRDYVVSGHIQCEYTDPDGGGSSGSEQFIDIVPAHSRYRLSGCIDGQAPFLRSIEDVE</sequence>
<dbReference type="EMBL" id="BBYQ01000088">
    <property type="protein sequence ID" value="GAP30607.1"/>
    <property type="molecule type" value="Genomic_DNA"/>
</dbReference>
<accession>A0ABC9YYU0</accession>
<dbReference type="AlphaFoldDB" id="A0ABC9YYU0"/>
<dbReference type="Proteomes" id="UP000037179">
    <property type="component" value="Unassembled WGS sequence"/>
</dbReference>